<evidence type="ECO:0000313" key="1">
    <source>
        <dbReference type="EMBL" id="PIZ63789.1"/>
    </source>
</evidence>
<dbReference type="Gene3D" id="3.90.70.10">
    <property type="entry name" value="Cysteine proteinases"/>
    <property type="match status" value="1"/>
</dbReference>
<evidence type="ECO:0000313" key="2">
    <source>
        <dbReference type="Proteomes" id="UP000228503"/>
    </source>
</evidence>
<gene>
    <name evidence="1" type="ORF">COY16_00900</name>
</gene>
<reference evidence="2" key="1">
    <citation type="submission" date="2017-09" db="EMBL/GenBank/DDBJ databases">
        <title>Depth-based differentiation of microbial function through sediment-hosted aquifers and enrichment of novel symbionts in the deep terrestrial subsurface.</title>
        <authorList>
            <person name="Probst A.J."/>
            <person name="Ladd B."/>
            <person name="Jarett J.K."/>
            <person name="Geller-Mcgrath D.E."/>
            <person name="Sieber C.M.K."/>
            <person name="Emerson J.B."/>
            <person name="Anantharaman K."/>
            <person name="Thomas B.C."/>
            <person name="Malmstrom R."/>
            <person name="Stieglmeier M."/>
            <person name="Klingl A."/>
            <person name="Woyke T."/>
            <person name="Ryan C.M."/>
            <person name="Banfield J.F."/>
        </authorList>
    </citation>
    <scope>NUCLEOTIDE SEQUENCE [LARGE SCALE GENOMIC DNA]</scope>
</reference>
<name>A0A2M7U142_9BACT</name>
<comment type="caution">
    <text evidence="1">The sequence shown here is derived from an EMBL/GenBank/DDBJ whole genome shotgun (WGS) entry which is preliminary data.</text>
</comment>
<dbReference type="Proteomes" id="UP000228503">
    <property type="component" value="Unassembled WGS sequence"/>
</dbReference>
<proteinExistence type="predicted"/>
<organism evidence="1 2">
    <name type="scientific">Candidatus Roizmanbacteria bacterium CG_4_10_14_0_2_um_filter_39_13</name>
    <dbReference type="NCBI Taxonomy" id="1974825"/>
    <lineage>
        <taxon>Bacteria</taxon>
        <taxon>Candidatus Roizmaniibacteriota</taxon>
    </lineage>
</organism>
<sequence>MMNNHTSVSFYSNTKDKTHCFQAVMKMICKYYFPNVDYSWEQMNKITQKKEGLWTWPMAGYVWLASKNVLIESMSIFDFRAFHEKGYDYLLKTFGKEVADEQASHADIAQGQMLAEQFMHHERITIETKIPSHEDIKQKLSDDYLVISNVNQKALNNEPGYSGHFVLIYHYNDTGYFLQDPGLPEFKNRHVNFDTFEKAWAYPDKNAKNLVAIKNLHKPKL</sequence>
<accession>A0A2M7U142</accession>
<dbReference type="EMBL" id="PFOB01000013">
    <property type="protein sequence ID" value="PIZ63789.1"/>
    <property type="molecule type" value="Genomic_DNA"/>
</dbReference>
<dbReference type="AlphaFoldDB" id="A0A2M7U142"/>
<evidence type="ECO:0008006" key="3">
    <source>
        <dbReference type="Google" id="ProtNLM"/>
    </source>
</evidence>
<protein>
    <recommendedName>
        <fullName evidence="3">Peptidase C39-like domain-containing protein</fullName>
    </recommendedName>
</protein>